<dbReference type="Gene3D" id="1.10.10.10">
    <property type="entry name" value="Winged helix-like DNA-binding domain superfamily/Winged helix DNA-binding domain"/>
    <property type="match status" value="1"/>
</dbReference>
<feature type="transmembrane region" description="Helical" evidence="4">
    <location>
        <begin position="130"/>
        <end position="156"/>
    </location>
</feature>
<feature type="domain" description="HTH luxR-type" evidence="5">
    <location>
        <begin position="247"/>
        <end position="311"/>
    </location>
</feature>
<dbReference type="SMART" id="SM00421">
    <property type="entry name" value="HTH_LUXR"/>
    <property type="match status" value="1"/>
</dbReference>
<gene>
    <name evidence="6" type="ORF">WAE58_04585</name>
</gene>
<dbReference type="CDD" id="cd06170">
    <property type="entry name" value="LuxR_C_like"/>
    <property type="match status" value="1"/>
</dbReference>
<keyword evidence="4" id="KW-1133">Transmembrane helix</keyword>
<dbReference type="InterPro" id="IPR000792">
    <property type="entry name" value="Tscrpt_reg_LuxR_C"/>
</dbReference>
<evidence type="ECO:0000256" key="1">
    <source>
        <dbReference type="ARBA" id="ARBA00023015"/>
    </source>
</evidence>
<dbReference type="PROSITE" id="PS50043">
    <property type="entry name" value="HTH_LUXR_2"/>
    <property type="match status" value="1"/>
</dbReference>
<feature type="transmembrane region" description="Helical" evidence="4">
    <location>
        <begin position="12"/>
        <end position="33"/>
    </location>
</feature>
<keyword evidence="2" id="KW-0238">DNA-binding</keyword>
<dbReference type="SUPFAM" id="SSF46894">
    <property type="entry name" value="C-terminal effector domain of the bipartite response regulators"/>
    <property type="match status" value="1"/>
</dbReference>
<proteinExistence type="predicted"/>
<organism evidence="6 7">
    <name type="scientific">Pedobacter panaciterrae</name>
    <dbReference type="NCBI Taxonomy" id="363849"/>
    <lineage>
        <taxon>Bacteria</taxon>
        <taxon>Pseudomonadati</taxon>
        <taxon>Bacteroidota</taxon>
        <taxon>Sphingobacteriia</taxon>
        <taxon>Sphingobacteriales</taxon>
        <taxon>Sphingobacteriaceae</taxon>
        <taxon>Pedobacter</taxon>
    </lineage>
</organism>
<sequence>MLVFGSQMHLLTLVILILELMLLPFVLWYYYAWPKDKTRLWYFILLLLLIFYNLTGGLFPDPRIDALSIQVQNMIAYGSGFGMATFFPYYFYRSFQLQGLKFHAIYGAPLLLMLPYLVFFWLVYPLTGDLNLVITYGMVVPFFYSPVLLWAILRSIRQRFSDNSHLLYPYGPMEMRAVYWAVAPWVCMTGISYLRVAQWIEVLVTNSGFILITVLFMLRAVRTERMEKQRMMERDAVDLKLQADFRDNCRMYHLSKRECEVSELLCHGLTYREIAEHLFISESTVDAHVQRIFLKTGVNKKIDLQKTLGYGVLPEPGYSL</sequence>
<dbReference type="PROSITE" id="PS00622">
    <property type="entry name" value="HTH_LUXR_1"/>
    <property type="match status" value="1"/>
</dbReference>
<feature type="transmembrane region" description="Helical" evidence="4">
    <location>
        <begin position="104"/>
        <end position="124"/>
    </location>
</feature>
<dbReference type="RefSeq" id="WP_337715502.1">
    <property type="nucleotide sequence ID" value="NZ_JBBEUB010000001.1"/>
</dbReference>
<evidence type="ECO:0000313" key="6">
    <source>
        <dbReference type="EMBL" id="MEJ2901684.1"/>
    </source>
</evidence>
<dbReference type="InterPro" id="IPR016032">
    <property type="entry name" value="Sig_transdc_resp-reg_C-effctor"/>
</dbReference>
<dbReference type="InterPro" id="IPR036388">
    <property type="entry name" value="WH-like_DNA-bd_sf"/>
</dbReference>
<keyword evidence="3" id="KW-0804">Transcription</keyword>
<evidence type="ECO:0000313" key="7">
    <source>
        <dbReference type="Proteomes" id="UP001378956"/>
    </source>
</evidence>
<dbReference type="Proteomes" id="UP001378956">
    <property type="component" value="Unassembled WGS sequence"/>
</dbReference>
<dbReference type="PANTHER" id="PTHR44688">
    <property type="entry name" value="DNA-BINDING TRANSCRIPTIONAL ACTIVATOR DEVR_DOSR"/>
    <property type="match status" value="1"/>
</dbReference>
<dbReference type="PANTHER" id="PTHR44688:SF16">
    <property type="entry name" value="DNA-BINDING TRANSCRIPTIONAL ACTIVATOR DEVR_DOSR"/>
    <property type="match status" value="1"/>
</dbReference>
<keyword evidence="4" id="KW-0812">Transmembrane</keyword>
<evidence type="ECO:0000256" key="2">
    <source>
        <dbReference type="ARBA" id="ARBA00023125"/>
    </source>
</evidence>
<comment type="caution">
    <text evidence="6">The sequence shown here is derived from an EMBL/GenBank/DDBJ whole genome shotgun (WGS) entry which is preliminary data.</text>
</comment>
<keyword evidence="7" id="KW-1185">Reference proteome</keyword>
<reference evidence="6 7" key="1">
    <citation type="submission" date="2024-03" db="EMBL/GenBank/DDBJ databases">
        <title>Sequence of Lycoming College Course Isolates.</title>
        <authorList>
            <person name="Plotts O."/>
            <person name="Newman J."/>
        </authorList>
    </citation>
    <scope>NUCLEOTIDE SEQUENCE [LARGE SCALE GENOMIC DNA]</scope>
    <source>
        <strain evidence="6 7">CJB-3</strain>
    </source>
</reference>
<evidence type="ECO:0000259" key="5">
    <source>
        <dbReference type="PROSITE" id="PS50043"/>
    </source>
</evidence>
<name>A0ABU8NHF6_9SPHI</name>
<accession>A0ABU8NHF6</accession>
<keyword evidence="1" id="KW-0805">Transcription regulation</keyword>
<keyword evidence="4" id="KW-0472">Membrane</keyword>
<dbReference type="Pfam" id="PF00196">
    <property type="entry name" value="GerE"/>
    <property type="match status" value="1"/>
</dbReference>
<feature type="transmembrane region" description="Helical" evidence="4">
    <location>
        <begin position="177"/>
        <end position="196"/>
    </location>
</feature>
<dbReference type="PRINTS" id="PR00038">
    <property type="entry name" value="HTHLUXR"/>
</dbReference>
<feature type="transmembrane region" description="Helical" evidence="4">
    <location>
        <begin position="74"/>
        <end position="92"/>
    </location>
</feature>
<dbReference type="EMBL" id="JBBEUB010000001">
    <property type="protein sequence ID" value="MEJ2901684.1"/>
    <property type="molecule type" value="Genomic_DNA"/>
</dbReference>
<feature type="transmembrane region" description="Helical" evidence="4">
    <location>
        <begin position="40"/>
        <end position="59"/>
    </location>
</feature>
<protein>
    <submittedName>
        <fullName evidence="6">Helix-turn-helix transcriptional regulator</fullName>
    </submittedName>
</protein>
<evidence type="ECO:0000256" key="3">
    <source>
        <dbReference type="ARBA" id="ARBA00023163"/>
    </source>
</evidence>
<feature type="transmembrane region" description="Helical" evidence="4">
    <location>
        <begin position="202"/>
        <end position="221"/>
    </location>
</feature>
<evidence type="ECO:0000256" key="4">
    <source>
        <dbReference type="SAM" id="Phobius"/>
    </source>
</evidence>